<dbReference type="OrthoDB" id="3252468at2"/>
<name>A0A4Y3NNW3_PAEAU</name>
<keyword evidence="4" id="KW-1133">Transmembrane helix</keyword>
<dbReference type="InterPro" id="IPR051601">
    <property type="entry name" value="Serine_prot/Carboxylest_S33"/>
</dbReference>
<dbReference type="EMBL" id="BJMD01000023">
    <property type="protein sequence ID" value="GEB20641.1"/>
    <property type="molecule type" value="Genomic_DNA"/>
</dbReference>
<organism evidence="6 7">
    <name type="scientific">Paenarthrobacter aurescens</name>
    <name type="common">Arthrobacter aurescens</name>
    <dbReference type="NCBI Taxonomy" id="43663"/>
    <lineage>
        <taxon>Bacteria</taxon>
        <taxon>Bacillati</taxon>
        <taxon>Actinomycetota</taxon>
        <taxon>Actinomycetes</taxon>
        <taxon>Micrococcales</taxon>
        <taxon>Micrococcaceae</taxon>
        <taxon>Paenarthrobacter</taxon>
    </lineage>
</organism>
<accession>A0A4Y3NNW3</accession>
<reference evidence="6 7" key="1">
    <citation type="submission" date="2019-06" db="EMBL/GenBank/DDBJ databases">
        <title>Whole genome shotgun sequence of Paenarthrobacter aurescens NBRC 12136.</title>
        <authorList>
            <person name="Hosoyama A."/>
            <person name="Uohara A."/>
            <person name="Ohji S."/>
            <person name="Ichikawa N."/>
        </authorList>
    </citation>
    <scope>NUCLEOTIDE SEQUENCE [LARGE SCALE GENOMIC DNA]</scope>
    <source>
        <strain evidence="6 7">NBRC 12136</strain>
    </source>
</reference>
<feature type="transmembrane region" description="Helical" evidence="4">
    <location>
        <begin position="45"/>
        <end position="66"/>
    </location>
</feature>
<dbReference type="Pfam" id="PF08386">
    <property type="entry name" value="Abhydrolase_4"/>
    <property type="match status" value="1"/>
</dbReference>
<evidence type="ECO:0000313" key="6">
    <source>
        <dbReference type="EMBL" id="GEB20641.1"/>
    </source>
</evidence>
<comment type="caution">
    <text evidence="6">The sequence shown here is derived from an EMBL/GenBank/DDBJ whole genome shotgun (WGS) entry which is preliminary data.</text>
</comment>
<feature type="domain" description="Peptidase S33 tripeptidyl aminopeptidase-like C-terminal" evidence="5">
    <location>
        <begin position="448"/>
        <end position="550"/>
    </location>
</feature>
<proteinExistence type="inferred from homology"/>
<feature type="region of interest" description="Disordered" evidence="3">
    <location>
        <begin position="1"/>
        <end position="32"/>
    </location>
</feature>
<dbReference type="InterPro" id="IPR013595">
    <property type="entry name" value="Pept_S33_TAP-like_C"/>
</dbReference>
<dbReference type="GeneID" id="97299839"/>
<gene>
    <name evidence="6" type="ORF">AAU01_33960</name>
</gene>
<dbReference type="RefSeq" id="WP_141285583.1">
    <property type="nucleotide sequence ID" value="NZ_BAAAWK010000001.1"/>
</dbReference>
<comment type="similarity">
    <text evidence="1">Belongs to the peptidase S33 family.</text>
</comment>
<dbReference type="PANTHER" id="PTHR43248">
    <property type="entry name" value="2-SUCCINYL-6-HYDROXY-2,4-CYCLOHEXADIENE-1-CARBOXYLATE SYNTHASE"/>
    <property type="match status" value="1"/>
</dbReference>
<dbReference type="Proteomes" id="UP000317715">
    <property type="component" value="Unassembled WGS sequence"/>
</dbReference>
<dbReference type="Gene3D" id="3.40.50.1820">
    <property type="entry name" value="alpha/beta hydrolase"/>
    <property type="match status" value="1"/>
</dbReference>
<keyword evidence="2 6" id="KW-0378">Hydrolase</keyword>
<keyword evidence="4" id="KW-0812">Transmembrane</keyword>
<keyword evidence="7" id="KW-1185">Reference proteome</keyword>
<evidence type="ECO:0000256" key="4">
    <source>
        <dbReference type="SAM" id="Phobius"/>
    </source>
</evidence>
<dbReference type="SUPFAM" id="SSF53474">
    <property type="entry name" value="alpha/beta-Hydrolases"/>
    <property type="match status" value="1"/>
</dbReference>
<evidence type="ECO:0000256" key="3">
    <source>
        <dbReference type="SAM" id="MobiDB-lite"/>
    </source>
</evidence>
<protein>
    <submittedName>
        <fullName evidence="6">Alpha/beta hydrolase</fullName>
    </submittedName>
</protein>
<evidence type="ECO:0000256" key="2">
    <source>
        <dbReference type="ARBA" id="ARBA00022801"/>
    </source>
</evidence>
<dbReference type="InterPro" id="IPR029058">
    <property type="entry name" value="AB_hydrolase_fold"/>
</dbReference>
<keyword evidence="4" id="KW-0472">Membrane</keyword>
<dbReference type="PANTHER" id="PTHR43248:SF25">
    <property type="entry name" value="AB HYDROLASE-1 DOMAIN-CONTAINING PROTEIN-RELATED"/>
    <property type="match status" value="1"/>
</dbReference>
<sequence>MKSAPRRSAGTPSRDRSAQLDAGGGSAGWDAARGSAAGRRRLRGFAALCVALASVLVLSACTVPFLPAPTAQPSTSTVDPSIAASAPEGLEKYYSQSVEWSSCEDGFHCGKVQVPKDYANPGAGDITLSVIKLPSTGNRQGSILVNPGGPGGSGVDFVKDAGNTHFTEKLRANYDVLGFDPRGVGRSAPVTCMTDAERDAARAKVFRKNTDEGLAAALAFNKSFAEQCAQQTGDVLGHIDTVSAAKDLDVLRAVANDAKLNYLGFSYGTFLGSTYATLFPDNVGRVVLDGAVDPAISNEELTAGQARAFEKALRTYVASCQQQQQCPLSGSPDNGVQEIRELIAAVDQNPQTAKDGRLVTANDFVNGLILPLYNDQSWPALTQALDSAFSGDVTQMMRLADLGADREPNGTYSSNSAFAFQAINCLDYPMVTDTAAMRAEEVRLMQDSPTFGAFFAYGGVTCKDWPYPSTRTPAPVEYNGSAPIVVVGTTGDPATPLEWSQSLRKQLENASLVTWEGEGHTAYGRANTCVSTAVDDYFVDGKLPQDGLKC</sequence>
<dbReference type="GO" id="GO:0016787">
    <property type="term" value="F:hydrolase activity"/>
    <property type="evidence" value="ECO:0007669"/>
    <property type="project" value="UniProtKB-KW"/>
</dbReference>
<dbReference type="AlphaFoldDB" id="A0A4Y3NNW3"/>
<evidence type="ECO:0000256" key="1">
    <source>
        <dbReference type="ARBA" id="ARBA00010088"/>
    </source>
</evidence>
<evidence type="ECO:0000259" key="5">
    <source>
        <dbReference type="Pfam" id="PF08386"/>
    </source>
</evidence>
<evidence type="ECO:0000313" key="7">
    <source>
        <dbReference type="Proteomes" id="UP000317715"/>
    </source>
</evidence>